<name>A2DML2_TRIV3</name>
<evidence type="ECO:0000313" key="3">
    <source>
        <dbReference type="Proteomes" id="UP000001542"/>
    </source>
</evidence>
<feature type="region of interest" description="Disordered" evidence="1">
    <location>
        <begin position="1137"/>
        <end position="1157"/>
    </location>
</feature>
<dbReference type="PRINTS" id="PR01217">
    <property type="entry name" value="PRICHEXTENSN"/>
</dbReference>
<dbReference type="RefSeq" id="XP_001579425.1">
    <property type="nucleotide sequence ID" value="XM_001579375.1"/>
</dbReference>
<dbReference type="SMR" id="A2DML2"/>
<dbReference type="InterPro" id="IPR051279">
    <property type="entry name" value="PP1-Reg/Actin-Interact_Protein"/>
</dbReference>
<gene>
    <name evidence="2" type="ORF">TVAG_046430</name>
</gene>
<dbReference type="InterPro" id="IPR032675">
    <property type="entry name" value="LRR_dom_sf"/>
</dbReference>
<dbReference type="Proteomes" id="UP000001542">
    <property type="component" value="Unassembled WGS sequence"/>
</dbReference>
<dbReference type="PANTHER" id="PTHR24112:SF64">
    <property type="entry name" value="CHROMOSOME UNDETERMINED SCAFFOLD_46, WHOLE GENOME SHOTGUN SEQUENCE"/>
    <property type="match status" value="1"/>
</dbReference>
<dbReference type="VEuPathDB" id="TrichDB:TVAG_046430"/>
<organism evidence="2 3">
    <name type="scientific">Trichomonas vaginalis (strain ATCC PRA-98 / G3)</name>
    <dbReference type="NCBI Taxonomy" id="412133"/>
    <lineage>
        <taxon>Eukaryota</taxon>
        <taxon>Metamonada</taxon>
        <taxon>Parabasalia</taxon>
        <taxon>Trichomonadida</taxon>
        <taxon>Trichomonadidae</taxon>
        <taxon>Trichomonas</taxon>
    </lineage>
</organism>
<feature type="compositionally biased region" description="Polar residues" evidence="1">
    <location>
        <begin position="915"/>
        <end position="925"/>
    </location>
</feature>
<feature type="compositionally biased region" description="Low complexity" evidence="1">
    <location>
        <begin position="948"/>
        <end position="958"/>
    </location>
</feature>
<dbReference type="GO" id="GO:0005886">
    <property type="term" value="C:plasma membrane"/>
    <property type="evidence" value="ECO:0000318"/>
    <property type="project" value="GO_Central"/>
</dbReference>
<keyword evidence="3" id="KW-1185">Reference proteome</keyword>
<dbReference type="EMBL" id="DS113219">
    <property type="protein sequence ID" value="EAY18439.1"/>
    <property type="molecule type" value="Genomic_DNA"/>
</dbReference>
<dbReference type="GO" id="GO:0030027">
    <property type="term" value="C:lamellipodium"/>
    <property type="evidence" value="ECO:0000318"/>
    <property type="project" value="GO_Central"/>
</dbReference>
<dbReference type="KEGG" id="tva:5463946"/>
<feature type="compositionally biased region" description="Pro residues" evidence="1">
    <location>
        <begin position="1073"/>
        <end position="1084"/>
    </location>
</feature>
<dbReference type="GO" id="GO:0034315">
    <property type="term" value="P:regulation of Arp2/3 complex-mediated actin nucleation"/>
    <property type="evidence" value="ECO:0000318"/>
    <property type="project" value="GO_Central"/>
</dbReference>
<reference evidence="2" key="2">
    <citation type="journal article" date="2007" name="Science">
        <title>Draft genome sequence of the sexually transmitted pathogen Trichomonas vaginalis.</title>
        <authorList>
            <person name="Carlton J.M."/>
            <person name="Hirt R.P."/>
            <person name="Silva J.C."/>
            <person name="Delcher A.L."/>
            <person name="Schatz M."/>
            <person name="Zhao Q."/>
            <person name="Wortman J.R."/>
            <person name="Bidwell S.L."/>
            <person name="Alsmark U.C.M."/>
            <person name="Besteiro S."/>
            <person name="Sicheritz-Ponten T."/>
            <person name="Noel C.J."/>
            <person name="Dacks J.B."/>
            <person name="Foster P.G."/>
            <person name="Simillion C."/>
            <person name="Van de Peer Y."/>
            <person name="Miranda-Saavedra D."/>
            <person name="Barton G.J."/>
            <person name="Westrop G.D."/>
            <person name="Mueller S."/>
            <person name="Dessi D."/>
            <person name="Fiori P.L."/>
            <person name="Ren Q."/>
            <person name="Paulsen I."/>
            <person name="Zhang H."/>
            <person name="Bastida-Corcuera F.D."/>
            <person name="Simoes-Barbosa A."/>
            <person name="Brown M.T."/>
            <person name="Hayes R.D."/>
            <person name="Mukherjee M."/>
            <person name="Okumura C.Y."/>
            <person name="Schneider R."/>
            <person name="Smith A.J."/>
            <person name="Vanacova S."/>
            <person name="Villalvazo M."/>
            <person name="Haas B.J."/>
            <person name="Pertea M."/>
            <person name="Feldblyum T.V."/>
            <person name="Utterback T.R."/>
            <person name="Shu C.L."/>
            <person name="Osoegawa K."/>
            <person name="de Jong P.J."/>
            <person name="Hrdy I."/>
            <person name="Horvathova L."/>
            <person name="Zubacova Z."/>
            <person name="Dolezal P."/>
            <person name="Malik S.B."/>
            <person name="Logsdon J.M. Jr."/>
            <person name="Henze K."/>
            <person name="Gupta A."/>
            <person name="Wang C.C."/>
            <person name="Dunne R.L."/>
            <person name="Upcroft J.A."/>
            <person name="Upcroft P."/>
            <person name="White O."/>
            <person name="Salzberg S.L."/>
            <person name="Tang P."/>
            <person name="Chiu C.-H."/>
            <person name="Lee Y.-S."/>
            <person name="Embley T.M."/>
            <person name="Coombs G.H."/>
            <person name="Mottram J.C."/>
            <person name="Tachezy J."/>
            <person name="Fraser-Liggett C.M."/>
            <person name="Johnson P.J."/>
        </authorList>
    </citation>
    <scope>NUCLEOTIDE SEQUENCE [LARGE SCALE GENOMIC DNA]</scope>
    <source>
        <strain evidence="2">G3</strain>
    </source>
</reference>
<evidence type="ECO:0008006" key="4">
    <source>
        <dbReference type="Google" id="ProtNLM"/>
    </source>
</evidence>
<feature type="compositionally biased region" description="Polar residues" evidence="1">
    <location>
        <begin position="1330"/>
        <end position="1342"/>
    </location>
</feature>
<evidence type="ECO:0000313" key="2">
    <source>
        <dbReference type="EMBL" id="EAY18439.1"/>
    </source>
</evidence>
<dbReference type="VEuPathDB" id="TrichDB:TVAGG3_0336140"/>
<feature type="region of interest" description="Disordered" evidence="1">
    <location>
        <begin position="1288"/>
        <end position="1377"/>
    </location>
</feature>
<dbReference type="STRING" id="5722.A2DML2"/>
<dbReference type="OrthoDB" id="10567169at2759"/>
<feature type="compositionally biased region" description="Polar residues" evidence="1">
    <location>
        <begin position="1261"/>
        <end position="1278"/>
    </location>
</feature>
<dbReference type="Gene3D" id="3.80.10.10">
    <property type="entry name" value="Ribonuclease Inhibitor"/>
    <property type="match status" value="1"/>
</dbReference>
<evidence type="ECO:0000256" key="1">
    <source>
        <dbReference type="SAM" id="MobiDB-lite"/>
    </source>
</evidence>
<feature type="compositionally biased region" description="Pro residues" evidence="1">
    <location>
        <begin position="966"/>
        <end position="1025"/>
    </location>
</feature>
<feature type="compositionally biased region" description="Pro residues" evidence="1">
    <location>
        <begin position="932"/>
        <end position="947"/>
    </location>
</feature>
<dbReference type="SUPFAM" id="SSF52047">
    <property type="entry name" value="RNI-like"/>
    <property type="match status" value="1"/>
</dbReference>
<feature type="region of interest" description="Disordered" evidence="1">
    <location>
        <begin position="810"/>
        <end position="1085"/>
    </location>
</feature>
<feature type="compositionally biased region" description="Pro residues" evidence="1">
    <location>
        <begin position="836"/>
        <end position="859"/>
    </location>
</feature>
<dbReference type="GO" id="GO:0016477">
    <property type="term" value="P:cell migration"/>
    <property type="evidence" value="ECO:0000318"/>
    <property type="project" value="GO_Central"/>
</dbReference>
<sequence length="1377" mass="154956">MSEKIFVKESDIKQFPAELHHPLAPILYAEKGIMPAATKEQKTCVIVVTMAGLYLLRPQSFRGYKIGAFISTYDLMDIEKINETRRTLKSKHKCLFMVADHIDIAIGEILRSRALLFQHIDDTNPIKVRGYMKSHDLEETRLNDISVRRYYCLSVATQSALEESLIDFFKQVDQNYSHVITIPSHVPLPEDPKALYVPICSLSNVYQVNFDNVAPDYVCHVAYKTLKHAINIRTIRFVNYQTMTPNQLRFDKFHGQTFAFGFINCKLSTDTWIQIFTQFEKLDCSVIKFQVKQCELTQEQYELIIMALARCRCFRTVEILDIDGIVFDGFWKPNTPLLSSKVIELERFLTAYSLSQWNKPSVFCIPHFYNSFMLSEICLRGQDMSQQVEPFIIPPNLRTIDLANCQFTFAALRAFFISLASFNRHMNISFANLNMPSAHWESFFDQINEIPRSKIIYELDWSGNKISDKYAQALGEFLFKENPVHYLAIDYIFTASTLNTLKVFLQSCDPKKLWGFSMRGNASANVNKLISSLFIILEEFTEITVIDISGQYITSEGFNKLGAFIQRRRVREVSVDSTSIESLDKFYELWESLLAVRYLKAVGRPFQDLERLHASLDDFKQKQFREAIKKLNMPSTRRIRDMYYGSREAQNGYLTEEVERFHKIYPRILIEEESRDIYGILPDYPAEARPSIFASSDRDKQVPLEEIQQRSLIDPFFAPKIFPMQYVFFIPPILGDVAKKPGLLFKTEAKEPNEIEAVKFQKMMETMQYSNAKETLSKSVVVEEQPAEPPTPVQQTKVEEVKVTQTVTVVKEEPKKPAPINIPPPQVMIREEPKHTPPPPPPAQSSGAAPPPPPPPPPAAAEKKEEEKPGEQKKWVPKAPEGGPQPVKVMPVVPPKVEEKKEPVPQPMTPPLQAKQPTESSDSYSYSFKPVKAPPPPFIPSIPPPVAAPYAPQIVHVPEPSEQKKVPPPPVVAPPPPKETPPPPVVAPPKQVPPPVVAPPPPKETPPPPPKQVPPPVAAPPPPSNEPAVMDREQYRKVMAIEPTPWRVDDPRNNPGYKPENQEADADIHAAPKPEPPAPVPPPKPEIKFKEIEIAILEMYGAPQPFRTFEDGPAYHITIPAPKKDRRKQLKEWNNERSGIPFSPISETPAVQDHTSVRPPRLRIPLIPGDLETLNVSVTSASSVSKPEAPQVYMFSNSERVHSFAAENFKPLQPVQMRKVEGEKKDVAPAVVRVEVLVIPSVPPPFEVPRIERDIAPSFRAASSSSQTPNAPNAPQVYMYSNNSRDAQSFQVSSAKGATAPKIDTVTPATSEQKVGPGEHQDVSVPASPAPSNESIPSSIYRTSPPRVPLSSTVGPAPVRRRLGPPEIIVLGPPTSW</sequence>
<dbReference type="InParanoid" id="A2DML2"/>
<feature type="compositionally biased region" description="Basic and acidic residues" evidence="1">
    <location>
        <begin position="861"/>
        <end position="874"/>
    </location>
</feature>
<dbReference type="PANTHER" id="PTHR24112">
    <property type="entry name" value="LEUCINE-RICH REPEAT, ISOFORM F-RELATED"/>
    <property type="match status" value="1"/>
</dbReference>
<feature type="region of interest" description="Disordered" evidence="1">
    <location>
        <begin position="1259"/>
        <end position="1278"/>
    </location>
</feature>
<accession>A2DML2</accession>
<protein>
    <recommendedName>
        <fullName evidence="4">Leucine Rich Repeat family protein</fullName>
    </recommendedName>
</protein>
<reference evidence="2" key="1">
    <citation type="submission" date="2006-10" db="EMBL/GenBank/DDBJ databases">
        <authorList>
            <person name="Amadeo P."/>
            <person name="Zhao Q."/>
            <person name="Wortman J."/>
            <person name="Fraser-Liggett C."/>
            <person name="Carlton J."/>
        </authorList>
    </citation>
    <scope>NUCLEOTIDE SEQUENCE</scope>
    <source>
        <strain evidence="2">G3</strain>
    </source>
</reference>
<proteinExistence type="predicted"/>